<name>A0ACD2ZX05_9AGAR</name>
<gene>
    <name evidence="1" type="ORF">BDN72DRAFT_745861</name>
</gene>
<dbReference type="EMBL" id="ML209929">
    <property type="protein sequence ID" value="TFK57871.1"/>
    <property type="molecule type" value="Genomic_DNA"/>
</dbReference>
<protein>
    <submittedName>
        <fullName evidence="1">Uncharacterized protein</fullName>
    </submittedName>
</protein>
<reference evidence="1 2" key="1">
    <citation type="journal article" date="2019" name="Nat. Ecol. Evol.">
        <title>Megaphylogeny resolves global patterns of mushroom evolution.</title>
        <authorList>
            <person name="Varga T."/>
            <person name="Krizsan K."/>
            <person name="Foldi C."/>
            <person name="Dima B."/>
            <person name="Sanchez-Garcia M."/>
            <person name="Sanchez-Ramirez S."/>
            <person name="Szollosi G.J."/>
            <person name="Szarkandi J.G."/>
            <person name="Papp V."/>
            <person name="Albert L."/>
            <person name="Andreopoulos W."/>
            <person name="Angelini C."/>
            <person name="Antonin V."/>
            <person name="Barry K.W."/>
            <person name="Bougher N.L."/>
            <person name="Buchanan P."/>
            <person name="Buyck B."/>
            <person name="Bense V."/>
            <person name="Catcheside P."/>
            <person name="Chovatia M."/>
            <person name="Cooper J."/>
            <person name="Damon W."/>
            <person name="Desjardin D."/>
            <person name="Finy P."/>
            <person name="Geml J."/>
            <person name="Haridas S."/>
            <person name="Hughes K."/>
            <person name="Justo A."/>
            <person name="Karasinski D."/>
            <person name="Kautmanova I."/>
            <person name="Kiss B."/>
            <person name="Kocsube S."/>
            <person name="Kotiranta H."/>
            <person name="LaButti K.M."/>
            <person name="Lechner B.E."/>
            <person name="Liimatainen K."/>
            <person name="Lipzen A."/>
            <person name="Lukacs Z."/>
            <person name="Mihaltcheva S."/>
            <person name="Morgado L.N."/>
            <person name="Niskanen T."/>
            <person name="Noordeloos M.E."/>
            <person name="Ohm R.A."/>
            <person name="Ortiz-Santana B."/>
            <person name="Ovrebo C."/>
            <person name="Racz N."/>
            <person name="Riley R."/>
            <person name="Savchenko A."/>
            <person name="Shiryaev A."/>
            <person name="Soop K."/>
            <person name="Spirin V."/>
            <person name="Szebenyi C."/>
            <person name="Tomsovsky M."/>
            <person name="Tulloss R.E."/>
            <person name="Uehling J."/>
            <person name="Grigoriev I.V."/>
            <person name="Vagvolgyi C."/>
            <person name="Papp T."/>
            <person name="Martin F.M."/>
            <person name="Miettinen O."/>
            <person name="Hibbett D.S."/>
            <person name="Nagy L.G."/>
        </authorList>
    </citation>
    <scope>NUCLEOTIDE SEQUENCE [LARGE SCALE GENOMIC DNA]</scope>
    <source>
        <strain evidence="1 2">NL-1719</strain>
    </source>
</reference>
<organism evidence="1 2">
    <name type="scientific">Pluteus cervinus</name>
    <dbReference type="NCBI Taxonomy" id="181527"/>
    <lineage>
        <taxon>Eukaryota</taxon>
        <taxon>Fungi</taxon>
        <taxon>Dikarya</taxon>
        <taxon>Basidiomycota</taxon>
        <taxon>Agaricomycotina</taxon>
        <taxon>Agaricomycetes</taxon>
        <taxon>Agaricomycetidae</taxon>
        <taxon>Agaricales</taxon>
        <taxon>Pluteineae</taxon>
        <taxon>Pluteaceae</taxon>
        <taxon>Pluteus</taxon>
    </lineage>
</organism>
<keyword evidence="2" id="KW-1185">Reference proteome</keyword>
<evidence type="ECO:0000313" key="2">
    <source>
        <dbReference type="Proteomes" id="UP000308600"/>
    </source>
</evidence>
<sequence>MDRECRHCHALHWQAEKLASSSAITPEFSTCCNRGSVHLPLLSDPPPPLRALFDNSDALSREFRKHLWEYNRALAFTSLGVREDHHVQPSFRIEGELYHCTGALHPPDNRAPTYAQLYFLNGQQTAALQRYENNRGELRQDLLQRLEDIVREHNPYAAVYVHAHEVLSQYPERDDINVRLRVAPGTDHRRYNLPQADEVAVILPNDPSAPEHRDIVLRLRSGALHRINETHAGYTPLYYVLLFP</sequence>
<evidence type="ECO:0000313" key="1">
    <source>
        <dbReference type="EMBL" id="TFK57871.1"/>
    </source>
</evidence>
<accession>A0ACD2ZX05</accession>
<proteinExistence type="predicted"/>
<feature type="non-terminal residue" evidence="1">
    <location>
        <position position="244"/>
    </location>
</feature>
<dbReference type="Proteomes" id="UP000308600">
    <property type="component" value="Unassembled WGS sequence"/>
</dbReference>